<keyword evidence="3" id="KW-0067">ATP-binding</keyword>
<protein>
    <submittedName>
        <fullName evidence="5">Universal stress protein A</fullName>
    </submittedName>
</protein>
<feature type="domain" description="UspA" evidence="4">
    <location>
        <begin position="4"/>
        <end position="141"/>
    </location>
</feature>
<evidence type="ECO:0000256" key="3">
    <source>
        <dbReference type="ARBA" id="ARBA00022840"/>
    </source>
</evidence>
<accession>A0A7I9VGD7</accession>
<dbReference type="EMBL" id="BJTG01000001">
    <property type="protein sequence ID" value="GEJ55462.1"/>
    <property type="molecule type" value="Genomic_DNA"/>
</dbReference>
<dbReference type="SUPFAM" id="SSF52402">
    <property type="entry name" value="Adenine nucleotide alpha hydrolases-like"/>
    <property type="match status" value="1"/>
</dbReference>
<dbReference type="InterPro" id="IPR006016">
    <property type="entry name" value="UspA"/>
</dbReference>
<keyword evidence="6" id="KW-1185">Reference proteome</keyword>
<dbReference type="CDD" id="cd00293">
    <property type="entry name" value="USP-like"/>
    <property type="match status" value="1"/>
</dbReference>
<dbReference type="AlphaFoldDB" id="A0A7I9VGD7"/>
<organism evidence="5 6">
    <name type="scientific">Anaeromyxobacter diazotrophicus</name>
    <dbReference type="NCBI Taxonomy" id="2590199"/>
    <lineage>
        <taxon>Bacteria</taxon>
        <taxon>Pseudomonadati</taxon>
        <taxon>Myxococcota</taxon>
        <taxon>Myxococcia</taxon>
        <taxon>Myxococcales</taxon>
        <taxon>Cystobacterineae</taxon>
        <taxon>Anaeromyxobacteraceae</taxon>
        <taxon>Anaeromyxobacter</taxon>
    </lineage>
</organism>
<dbReference type="RefSeq" id="WP_176062259.1">
    <property type="nucleotide sequence ID" value="NZ_BJTG01000001.1"/>
</dbReference>
<dbReference type="Proteomes" id="UP000503640">
    <property type="component" value="Unassembled WGS sequence"/>
</dbReference>
<comment type="caution">
    <text evidence="5">The sequence shown here is derived from an EMBL/GenBank/DDBJ whole genome shotgun (WGS) entry which is preliminary data.</text>
</comment>
<proteinExistence type="inferred from homology"/>
<evidence type="ECO:0000256" key="2">
    <source>
        <dbReference type="ARBA" id="ARBA00022741"/>
    </source>
</evidence>
<dbReference type="InterPro" id="IPR014729">
    <property type="entry name" value="Rossmann-like_a/b/a_fold"/>
</dbReference>
<dbReference type="PRINTS" id="PR01438">
    <property type="entry name" value="UNVRSLSTRESS"/>
</dbReference>
<sequence>MATWRKICCALDFSAPSRAAFEQAAELAVNLHAELLLVHVRPPAGAKALFAPPGRRAPDGRADDDELRSWTREAQERAGGLATSLELGGEPADEIARCAQEFGCDLVVVGTHGRTGLRRAALGSVAEGVVQLARCPVLVVPAPAAAP</sequence>
<dbReference type="Gene3D" id="3.40.50.620">
    <property type="entry name" value="HUPs"/>
    <property type="match status" value="1"/>
</dbReference>
<dbReference type="GO" id="GO:0005524">
    <property type="term" value="F:ATP binding"/>
    <property type="evidence" value="ECO:0007669"/>
    <property type="project" value="UniProtKB-KW"/>
</dbReference>
<reference evidence="6" key="1">
    <citation type="journal article" date="2020" name="Appl. Environ. Microbiol.">
        <title>Diazotrophic Anaeromyxobacter Isolates from Soils.</title>
        <authorList>
            <person name="Masuda Y."/>
            <person name="Yamanaka H."/>
            <person name="Xu Z.X."/>
            <person name="Shiratori Y."/>
            <person name="Aono T."/>
            <person name="Amachi S."/>
            <person name="Senoo K."/>
            <person name="Itoh H."/>
        </authorList>
    </citation>
    <scope>NUCLEOTIDE SEQUENCE [LARGE SCALE GENOMIC DNA]</scope>
    <source>
        <strain evidence="6">R267</strain>
    </source>
</reference>
<evidence type="ECO:0000313" key="5">
    <source>
        <dbReference type="EMBL" id="GEJ55462.1"/>
    </source>
</evidence>
<dbReference type="InterPro" id="IPR006015">
    <property type="entry name" value="Universal_stress_UspA"/>
</dbReference>
<keyword evidence="2" id="KW-0547">Nucleotide-binding</keyword>
<dbReference type="Pfam" id="PF00582">
    <property type="entry name" value="Usp"/>
    <property type="match status" value="1"/>
</dbReference>
<name>A0A7I9VGD7_9BACT</name>
<evidence type="ECO:0000259" key="4">
    <source>
        <dbReference type="Pfam" id="PF00582"/>
    </source>
</evidence>
<dbReference type="PANTHER" id="PTHR46268">
    <property type="entry name" value="STRESS RESPONSE PROTEIN NHAX"/>
    <property type="match status" value="1"/>
</dbReference>
<evidence type="ECO:0000256" key="1">
    <source>
        <dbReference type="ARBA" id="ARBA00008791"/>
    </source>
</evidence>
<gene>
    <name evidence="5" type="ORF">AMYX_02030</name>
</gene>
<dbReference type="PANTHER" id="PTHR46268:SF27">
    <property type="entry name" value="UNIVERSAL STRESS PROTEIN RV2623"/>
    <property type="match status" value="1"/>
</dbReference>
<comment type="similarity">
    <text evidence="1">Belongs to the universal stress protein A family.</text>
</comment>
<evidence type="ECO:0000313" key="6">
    <source>
        <dbReference type="Proteomes" id="UP000503640"/>
    </source>
</evidence>